<evidence type="ECO:0000313" key="13">
    <source>
        <dbReference type="EMBL" id="RFN46849.1"/>
    </source>
</evidence>
<proteinExistence type="inferred from homology"/>
<protein>
    <submittedName>
        <fullName evidence="13">Cell wall protein</fullName>
    </submittedName>
</protein>
<keyword evidence="5" id="KW-0336">GPI-anchor</keyword>
<evidence type="ECO:0000256" key="11">
    <source>
        <dbReference type="SAM" id="SignalP"/>
    </source>
</evidence>
<dbReference type="STRING" id="2594813.A0A395MI73"/>
<evidence type="ECO:0000256" key="10">
    <source>
        <dbReference type="SAM" id="MobiDB-lite"/>
    </source>
</evidence>
<evidence type="ECO:0000259" key="12">
    <source>
        <dbReference type="PROSITE" id="PS52012"/>
    </source>
</evidence>
<comment type="caution">
    <text evidence="9">Lacks conserved residue(s) required for the propagation of feature annotation.</text>
</comment>
<keyword evidence="5" id="KW-0472">Membrane</keyword>
<evidence type="ECO:0000256" key="1">
    <source>
        <dbReference type="ARBA" id="ARBA00004589"/>
    </source>
</evidence>
<dbReference type="PROSITE" id="PS52012">
    <property type="entry name" value="CFEM"/>
    <property type="match status" value="1"/>
</dbReference>
<name>A0A395MI73_9HYPO</name>
<dbReference type="GO" id="GO:0046872">
    <property type="term" value="F:metal ion binding"/>
    <property type="evidence" value="ECO:0007669"/>
    <property type="project" value="UniProtKB-UniRule"/>
</dbReference>
<evidence type="ECO:0000256" key="4">
    <source>
        <dbReference type="ARBA" id="ARBA00022525"/>
    </source>
</evidence>
<comment type="similarity">
    <text evidence="3">Belongs to the RBT5 family.</text>
</comment>
<keyword evidence="14" id="KW-1185">Reference proteome</keyword>
<evidence type="ECO:0000256" key="5">
    <source>
        <dbReference type="ARBA" id="ARBA00022622"/>
    </source>
</evidence>
<dbReference type="Proteomes" id="UP000265631">
    <property type="component" value="Unassembled WGS sequence"/>
</dbReference>
<feature type="domain" description="CFEM" evidence="12">
    <location>
        <begin position="1"/>
        <end position="113"/>
    </location>
</feature>
<keyword evidence="9" id="KW-0408">Iron</keyword>
<feature type="region of interest" description="Disordered" evidence="10">
    <location>
        <begin position="128"/>
        <end position="181"/>
    </location>
</feature>
<comment type="caution">
    <text evidence="13">The sequence shown here is derived from an EMBL/GenBank/DDBJ whole genome shotgun (WGS) entry which is preliminary data.</text>
</comment>
<feature type="chain" id="PRO_5017363552" evidence="11">
    <location>
        <begin position="16"/>
        <end position="205"/>
    </location>
</feature>
<evidence type="ECO:0000256" key="3">
    <source>
        <dbReference type="ARBA" id="ARBA00010031"/>
    </source>
</evidence>
<keyword evidence="9" id="KW-0349">Heme</keyword>
<evidence type="ECO:0000256" key="6">
    <source>
        <dbReference type="ARBA" id="ARBA00022729"/>
    </source>
</evidence>
<comment type="subcellular location">
    <subcellularLocation>
        <location evidence="1">Membrane</location>
        <topology evidence="1">Lipid-anchor</topology>
        <topology evidence="1">GPI-anchor</topology>
    </subcellularLocation>
    <subcellularLocation>
        <location evidence="2">Secreted</location>
    </subcellularLocation>
</comment>
<feature type="signal peptide" evidence="11">
    <location>
        <begin position="1"/>
        <end position="15"/>
    </location>
</feature>
<evidence type="ECO:0000313" key="14">
    <source>
        <dbReference type="Proteomes" id="UP000265631"/>
    </source>
</evidence>
<dbReference type="EMBL" id="PXXK01000281">
    <property type="protein sequence ID" value="RFN46849.1"/>
    <property type="molecule type" value="Genomic_DNA"/>
</dbReference>
<keyword evidence="9" id="KW-0479">Metal-binding</keyword>
<dbReference type="SMART" id="SM00747">
    <property type="entry name" value="CFEM"/>
    <property type="match status" value="1"/>
</dbReference>
<feature type="disulfide bond" evidence="9">
    <location>
        <begin position="38"/>
        <end position="45"/>
    </location>
</feature>
<reference evidence="13 14" key="1">
    <citation type="journal article" date="2018" name="PLoS Pathog.">
        <title>Evolution of structural diversity of trichothecenes, a family of toxins produced by plant pathogenic and entomopathogenic fungi.</title>
        <authorList>
            <person name="Proctor R.H."/>
            <person name="McCormick S.P."/>
            <person name="Kim H.S."/>
            <person name="Cardoza R.E."/>
            <person name="Stanley A.M."/>
            <person name="Lindo L."/>
            <person name="Kelly A."/>
            <person name="Brown D.W."/>
            <person name="Lee T."/>
            <person name="Vaughan M.M."/>
            <person name="Alexander N.J."/>
            <person name="Busman M."/>
            <person name="Gutierrez S."/>
        </authorList>
    </citation>
    <scope>NUCLEOTIDE SEQUENCE [LARGE SCALE GENOMIC DNA]</scope>
    <source>
        <strain evidence="13 14">NRRL 13405</strain>
    </source>
</reference>
<feature type="binding site" description="axial binding residue" evidence="9">
    <location>
        <position position="42"/>
    </location>
    <ligand>
        <name>heme</name>
        <dbReference type="ChEBI" id="CHEBI:30413"/>
    </ligand>
    <ligandPart>
        <name>Fe</name>
        <dbReference type="ChEBI" id="CHEBI:18248"/>
    </ligandPart>
</feature>
<dbReference type="AlphaFoldDB" id="A0A395MI73"/>
<feature type="compositionally biased region" description="Low complexity" evidence="10">
    <location>
        <begin position="143"/>
        <end position="161"/>
    </location>
</feature>
<evidence type="ECO:0000256" key="2">
    <source>
        <dbReference type="ARBA" id="ARBA00004613"/>
    </source>
</evidence>
<dbReference type="InterPro" id="IPR008427">
    <property type="entry name" value="Extracellular_membr_CFEM_dom"/>
</dbReference>
<organism evidence="13 14">
    <name type="scientific">Fusarium flagelliforme</name>
    <dbReference type="NCBI Taxonomy" id="2675880"/>
    <lineage>
        <taxon>Eukaryota</taxon>
        <taxon>Fungi</taxon>
        <taxon>Dikarya</taxon>
        <taxon>Ascomycota</taxon>
        <taxon>Pezizomycotina</taxon>
        <taxon>Sordariomycetes</taxon>
        <taxon>Hypocreomycetidae</taxon>
        <taxon>Hypocreales</taxon>
        <taxon>Nectriaceae</taxon>
        <taxon>Fusarium</taxon>
        <taxon>Fusarium incarnatum-equiseti species complex</taxon>
    </lineage>
</organism>
<accession>A0A395MI73</accession>
<dbReference type="GO" id="GO:0098552">
    <property type="term" value="C:side of membrane"/>
    <property type="evidence" value="ECO:0007669"/>
    <property type="project" value="UniProtKB-KW"/>
</dbReference>
<dbReference type="Pfam" id="PF05730">
    <property type="entry name" value="CFEM"/>
    <property type="match status" value="1"/>
</dbReference>
<dbReference type="GO" id="GO:0005576">
    <property type="term" value="C:extracellular region"/>
    <property type="evidence" value="ECO:0007669"/>
    <property type="project" value="UniProtKB-SubCell"/>
</dbReference>
<keyword evidence="4" id="KW-0964">Secreted</keyword>
<evidence type="ECO:0000256" key="7">
    <source>
        <dbReference type="ARBA" id="ARBA00023157"/>
    </source>
</evidence>
<keyword evidence="5" id="KW-0325">Glycoprotein</keyword>
<keyword evidence="7 9" id="KW-1015">Disulfide bond</keyword>
<sequence length="205" mass="19838">MKAAFFLAAAGIVAAQDLSGQPQCALKCLQEYIPKAGCELDDTACQCESGFQKKLQPIITPCLTEACEIEDLVKAQQAASEACKAFAASAGSGSTTVAPTESLGSVTVSIDTSITGSASVPAIFSSIPEEKPIPPVTPRPNNGTMTKTTEGGAGGATTPTGTSGGGSGSGSGGASSVPTDAGSAAAAVAGPAFGLIAAIAAAIAL</sequence>
<dbReference type="OrthoDB" id="3559948at2759"/>
<gene>
    <name evidence="13" type="ORF">FIE12Z_8878</name>
</gene>
<feature type="compositionally biased region" description="Gly residues" evidence="10">
    <location>
        <begin position="162"/>
        <end position="173"/>
    </location>
</feature>
<keyword evidence="6 11" id="KW-0732">Signal</keyword>
<keyword evidence="8" id="KW-0449">Lipoprotein</keyword>
<evidence type="ECO:0000256" key="9">
    <source>
        <dbReference type="PROSITE-ProRule" id="PRU01356"/>
    </source>
</evidence>
<evidence type="ECO:0000256" key="8">
    <source>
        <dbReference type="ARBA" id="ARBA00023288"/>
    </source>
</evidence>